<dbReference type="EMBL" id="JABXWD010000254">
    <property type="protein sequence ID" value="MBV6342411.1"/>
    <property type="molecule type" value="Genomic_DNA"/>
</dbReference>
<evidence type="ECO:0000313" key="1">
    <source>
        <dbReference type="EMBL" id="MBV6342411.1"/>
    </source>
</evidence>
<proteinExistence type="predicted"/>
<evidence type="ECO:0000313" key="2">
    <source>
        <dbReference type="Proteomes" id="UP001196980"/>
    </source>
</evidence>
<organism evidence="1 2">
    <name type="scientific">Candidatus Magnetobacterium casense</name>
    <dbReference type="NCBI Taxonomy" id="1455061"/>
    <lineage>
        <taxon>Bacteria</taxon>
        <taxon>Pseudomonadati</taxon>
        <taxon>Nitrospirota</taxon>
        <taxon>Thermodesulfovibrionia</taxon>
        <taxon>Thermodesulfovibrionales</taxon>
        <taxon>Candidatus Magnetobacteriaceae</taxon>
        <taxon>Candidatus Magnetobacterium</taxon>
    </lineage>
</organism>
<comment type="caution">
    <text evidence="1">The sequence shown here is derived from an EMBL/GenBank/DDBJ whole genome shotgun (WGS) entry which is preliminary data.</text>
</comment>
<keyword evidence="2" id="KW-1185">Reference proteome</keyword>
<accession>A0ABS6S0S3</accession>
<dbReference type="RefSeq" id="WP_218253030.1">
    <property type="nucleotide sequence ID" value="NZ_JABXWD010000254.1"/>
</dbReference>
<dbReference type="Proteomes" id="UP001196980">
    <property type="component" value="Unassembled WGS sequence"/>
</dbReference>
<gene>
    <name evidence="1" type="ORF">HWQ67_12530</name>
</gene>
<reference evidence="1 2" key="1">
    <citation type="journal article" date="2020" name="J Geophys Res Biogeosci">
        <title>Magnetotaxis as an Adaptation to Enable Bacterial Shuttling of Microbial Sulfur and Sulfur Cycling Across Aquatic Oxic#Anoxic Interfaces.</title>
        <authorList>
            <person name="Li J."/>
            <person name="Liu P."/>
            <person name="Wang J."/>
            <person name="Roberts A.P."/>
            <person name="Pan Y."/>
        </authorList>
    </citation>
    <scope>NUCLEOTIDE SEQUENCE [LARGE SCALE GENOMIC DNA]</scope>
    <source>
        <strain evidence="1 2">MYR-1_YQ</strain>
    </source>
</reference>
<protein>
    <submittedName>
        <fullName evidence="1">Uncharacterized protein</fullName>
    </submittedName>
</protein>
<sequence length="151" mass="17880">MMYENAYGIPFGDKLANMIHESKFDPERGCDLSALLAVKNKWGEIREHHARRIQLECELSVLMEKVKKGEPVDVDEAKRLKKEINLEMSYMFDHIGEGYTARVDFYARWDGIEYVYRTITDKWGETEVGHANFCRYYETYIRNEQLKNLAR</sequence>
<name>A0ABS6S0S3_9BACT</name>